<dbReference type="AlphaFoldDB" id="B2A1P3"/>
<dbReference type="eggNOG" id="COG4447">
    <property type="taxonomic scope" value="Bacteria"/>
</dbReference>
<dbReference type="EMBL" id="CP001034">
    <property type="protein sequence ID" value="ACB86090.1"/>
    <property type="molecule type" value="Genomic_DNA"/>
</dbReference>
<reference evidence="1 2" key="2">
    <citation type="journal article" date="2011" name="J. Bacteriol.">
        <title>Complete genome sequence of the anaerobic, halophilic alkalithermophile Natranaerobius thermophilus JW/NM-WN-LF.</title>
        <authorList>
            <person name="Zhao B."/>
            <person name="Mesbah N.M."/>
            <person name="Dalin E."/>
            <person name="Goodwin L."/>
            <person name="Nolan M."/>
            <person name="Pitluck S."/>
            <person name="Chertkov O."/>
            <person name="Brettin T.S."/>
            <person name="Han J."/>
            <person name="Larimer F.W."/>
            <person name="Land M.L."/>
            <person name="Hauser L."/>
            <person name="Kyrpides N."/>
            <person name="Wiegel J."/>
        </authorList>
    </citation>
    <scope>NUCLEOTIDE SEQUENCE [LARGE SCALE GENOMIC DNA]</scope>
    <source>
        <strain evidence="2">ATCC BAA-1301 / DSM 18059 / JW/NM-WN-LF</strain>
    </source>
</reference>
<organism evidence="1 2">
    <name type="scientific">Natranaerobius thermophilus (strain ATCC BAA-1301 / DSM 18059 / JW/NM-WN-LF)</name>
    <dbReference type="NCBI Taxonomy" id="457570"/>
    <lineage>
        <taxon>Bacteria</taxon>
        <taxon>Bacillati</taxon>
        <taxon>Bacillota</taxon>
        <taxon>Clostridia</taxon>
        <taxon>Natranaerobiales</taxon>
        <taxon>Natranaerobiaceae</taxon>
        <taxon>Natranaerobius</taxon>
    </lineage>
</organism>
<dbReference type="InterPro" id="IPR011042">
    <property type="entry name" value="6-blade_b-propeller_TolB-like"/>
</dbReference>
<dbReference type="KEGG" id="nth:Nther_2530"/>
<dbReference type="HOGENOM" id="CLU_065569_0_0_9"/>
<name>B2A1P3_NATTJ</name>
<evidence type="ECO:0000313" key="2">
    <source>
        <dbReference type="Proteomes" id="UP000001683"/>
    </source>
</evidence>
<dbReference type="Proteomes" id="UP000001683">
    <property type="component" value="Chromosome"/>
</dbReference>
<keyword evidence="2" id="KW-1185">Reference proteome</keyword>
<dbReference type="OrthoDB" id="6308355at2"/>
<accession>B2A1P3</accession>
<protein>
    <submittedName>
        <fullName evidence="1">Glycosyl hydrolase BNR repeat-containing protein</fullName>
    </submittedName>
</protein>
<keyword evidence="1" id="KW-0378">Hydrolase</keyword>
<dbReference type="InterPro" id="IPR036278">
    <property type="entry name" value="Sialidase_sf"/>
</dbReference>
<dbReference type="STRING" id="457570.Nther_2530"/>
<dbReference type="GO" id="GO:0016787">
    <property type="term" value="F:hydrolase activity"/>
    <property type="evidence" value="ECO:0007669"/>
    <property type="project" value="UniProtKB-KW"/>
</dbReference>
<reference evidence="1 2" key="1">
    <citation type="submission" date="2008-04" db="EMBL/GenBank/DDBJ databases">
        <title>Complete sequence of chromosome of Natranaerobius thermophilus JW/NM-WN-LF.</title>
        <authorList>
            <consortium name="US DOE Joint Genome Institute"/>
            <person name="Copeland A."/>
            <person name="Lucas S."/>
            <person name="Lapidus A."/>
            <person name="Glavina del Rio T."/>
            <person name="Dalin E."/>
            <person name="Tice H."/>
            <person name="Bruce D."/>
            <person name="Goodwin L."/>
            <person name="Pitluck S."/>
            <person name="Chertkov O."/>
            <person name="Brettin T."/>
            <person name="Detter J.C."/>
            <person name="Han C."/>
            <person name="Kuske C.R."/>
            <person name="Schmutz J."/>
            <person name="Larimer F."/>
            <person name="Land M."/>
            <person name="Hauser L."/>
            <person name="Kyrpides N."/>
            <person name="Lykidis A."/>
            <person name="Mesbah N.M."/>
            <person name="Wiegel J."/>
        </authorList>
    </citation>
    <scope>NUCLEOTIDE SEQUENCE [LARGE SCALE GENOMIC DNA]</scope>
    <source>
        <strain evidence="2">ATCC BAA-1301 / DSM 18059 / JW/NM-WN-LF</strain>
    </source>
</reference>
<dbReference type="RefSeq" id="WP_012448933.1">
    <property type="nucleotide sequence ID" value="NC_010718.1"/>
</dbReference>
<proteinExistence type="predicted"/>
<gene>
    <name evidence="1" type="ordered locus">Nther_2530</name>
</gene>
<sequence>MNIEPARKFSGRVHFVNDSVLIATKANNVYISKDDGQNWKKILNLQLNFKDRFKIKNRWSRRLFRCDIHHLLKIDDHIILFLKNEIYVFDIIDMRVLTRQSLPGRGSRPLKVCLSNGNLYYGEYFGNKYRDPVRVYKSTDFGKTWEVTYVFNNIRHIHGIFEDPYTGNIWVTTGDSGDEAAIWVTNNDFKDVQPVLKGGQQFRAVTLLFTQDYIYYGTDTPLEDNYIYRLDKKDYNLEKLVKVDSSVFHGTVVNNNLFFSTACEPSEVNETRKVKVWMSRDGENWEVIKTFKKDILSYKYFQYGQVFFPYNAKRKNDNQLWITPFATNYDQVSFKYYLK</sequence>
<evidence type="ECO:0000313" key="1">
    <source>
        <dbReference type="EMBL" id="ACB86090.1"/>
    </source>
</evidence>
<dbReference type="Gene3D" id="2.120.10.30">
    <property type="entry name" value="TolB, C-terminal domain"/>
    <property type="match status" value="1"/>
</dbReference>
<dbReference type="SUPFAM" id="SSF50939">
    <property type="entry name" value="Sialidases"/>
    <property type="match status" value="1"/>
</dbReference>
<dbReference type="InParanoid" id="B2A1P3"/>